<name>A0A0D3H2W1_9ORYZ</name>
<dbReference type="EnsemblPlants" id="OBART08G22640.1">
    <property type="protein sequence ID" value="OBART08G22640.1"/>
    <property type="gene ID" value="OBART08G22640"/>
</dbReference>
<accession>A0A0D3H2W1</accession>
<sequence>MATICENIPKPQVGAAGVKRNRGLGSRERSPKRCRTLEKRNRDGPAHWACSTEAHARNGRAAPRWIAGPAGGNSVPHVGCATPSWSRISNLRDGRRFPVS</sequence>
<protein>
    <submittedName>
        <fullName evidence="1">Uncharacterized protein</fullName>
    </submittedName>
</protein>
<dbReference type="Gramene" id="OBART08G22640.1">
    <property type="protein sequence ID" value="OBART08G22640.1"/>
    <property type="gene ID" value="OBART08G22640"/>
</dbReference>
<evidence type="ECO:0000313" key="2">
    <source>
        <dbReference type="Proteomes" id="UP000026960"/>
    </source>
</evidence>
<dbReference type="PaxDb" id="65489-OBART08G22640.1"/>
<keyword evidence="2" id="KW-1185">Reference proteome</keyword>
<dbReference type="Proteomes" id="UP000026960">
    <property type="component" value="Chromosome 8"/>
</dbReference>
<dbReference type="AlphaFoldDB" id="A0A0D3H2W1"/>
<dbReference type="HOGENOM" id="CLU_181058_0_0_1"/>
<reference evidence="1" key="1">
    <citation type="journal article" date="2009" name="Rice">
        <title>De Novo Next Generation Sequencing of Plant Genomes.</title>
        <authorList>
            <person name="Rounsley S."/>
            <person name="Marri P.R."/>
            <person name="Yu Y."/>
            <person name="He R."/>
            <person name="Sisneros N."/>
            <person name="Goicoechea J.L."/>
            <person name="Lee S.J."/>
            <person name="Angelova A."/>
            <person name="Kudrna D."/>
            <person name="Luo M."/>
            <person name="Affourtit J."/>
            <person name="Desany B."/>
            <person name="Knight J."/>
            <person name="Niazi F."/>
            <person name="Egholm M."/>
            <person name="Wing R.A."/>
        </authorList>
    </citation>
    <scope>NUCLEOTIDE SEQUENCE [LARGE SCALE GENOMIC DNA]</scope>
    <source>
        <strain evidence="1">cv. IRGC 105608</strain>
    </source>
</reference>
<reference evidence="1" key="2">
    <citation type="submission" date="2015-03" db="UniProtKB">
        <authorList>
            <consortium name="EnsemblPlants"/>
        </authorList>
    </citation>
    <scope>IDENTIFICATION</scope>
</reference>
<evidence type="ECO:0000313" key="1">
    <source>
        <dbReference type="EnsemblPlants" id="OBART08G22640.1"/>
    </source>
</evidence>
<proteinExistence type="predicted"/>
<organism evidence="1">
    <name type="scientific">Oryza barthii</name>
    <dbReference type="NCBI Taxonomy" id="65489"/>
    <lineage>
        <taxon>Eukaryota</taxon>
        <taxon>Viridiplantae</taxon>
        <taxon>Streptophyta</taxon>
        <taxon>Embryophyta</taxon>
        <taxon>Tracheophyta</taxon>
        <taxon>Spermatophyta</taxon>
        <taxon>Magnoliopsida</taxon>
        <taxon>Liliopsida</taxon>
        <taxon>Poales</taxon>
        <taxon>Poaceae</taxon>
        <taxon>BOP clade</taxon>
        <taxon>Oryzoideae</taxon>
        <taxon>Oryzeae</taxon>
        <taxon>Oryzinae</taxon>
        <taxon>Oryza</taxon>
    </lineage>
</organism>